<dbReference type="Proteomes" id="UP000243534">
    <property type="component" value="Unassembled WGS sequence"/>
</dbReference>
<dbReference type="EMBL" id="LJAM02000020">
    <property type="protein sequence ID" value="RAP72658.1"/>
    <property type="molecule type" value="Genomic_DNA"/>
</dbReference>
<dbReference type="InterPro" id="IPR013785">
    <property type="entry name" value="Aldolase_TIM"/>
</dbReference>
<dbReference type="Gene3D" id="3.20.20.70">
    <property type="entry name" value="Aldolase class I"/>
    <property type="match status" value="1"/>
</dbReference>
<evidence type="ECO:0000313" key="2">
    <source>
        <dbReference type="EMBL" id="RAP72658.1"/>
    </source>
</evidence>
<dbReference type="InterPro" id="IPR010763">
    <property type="entry name" value="DgaF"/>
</dbReference>
<keyword evidence="4" id="KW-1185">Reference proteome</keyword>
<dbReference type="AlphaFoldDB" id="A0A1E7Z436"/>
<evidence type="ECO:0000313" key="3">
    <source>
        <dbReference type="Proteomes" id="UP000243534"/>
    </source>
</evidence>
<reference evidence="2 4" key="2">
    <citation type="submission" date="2018-04" db="EMBL/GenBank/DDBJ databases">
        <title>Genomes of the Obligate Erwinia dacicola and Facultative Enterobacter sp. OLF Endosymbionts of the Olive Fruit fly, Bactrocera oleae.</title>
        <authorList>
            <person name="Estes A.M."/>
            <person name="Hearn D.J."/>
            <person name="Agarwal S."/>
            <person name="Pierson E.A."/>
            <person name="Dunning-Hotopp J.C."/>
        </authorList>
    </citation>
    <scope>NUCLEOTIDE SEQUENCE [LARGE SCALE GENOMIC DNA]</scope>
    <source>
        <strain evidence="2 4">Oroville</strain>
    </source>
</reference>
<reference evidence="1 3" key="1">
    <citation type="submission" date="2016-07" db="EMBL/GenBank/DDBJ databases">
        <authorList>
            <person name="Yuval B."/>
        </authorList>
    </citation>
    <scope>NUCLEOTIDE SEQUENCE [LARGE SCALE GENOMIC DNA]</scope>
    <source>
        <strain evidence="1 3">IL</strain>
    </source>
</reference>
<dbReference type="Proteomes" id="UP000244334">
    <property type="component" value="Unassembled WGS sequence"/>
</dbReference>
<evidence type="ECO:0000313" key="1">
    <source>
        <dbReference type="EMBL" id="OFC63494.1"/>
    </source>
</evidence>
<proteinExistence type="predicted"/>
<organism evidence="1 3">
    <name type="scientific">Candidatus Erwinia dacicola</name>
    <dbReference type="NCBI Taxonomy" id="252393"/>
    <lineage>
        <taxon>Bacteria</taxon>
        <taxon>Pseudomonadati</taxon>
        <taxon>Pseudomonadota</taxon>
        <taxon>Gammaproteobacteria</taxon>
        <taxon>Enterobacterales</taxon>
        <taxon>Erwiniaceae</taxon>
        <taxon>Erwinia</taxon>
    </lineage>
</organism>
<name>A0A1E7Z436_9GAMM</name>
<gene>
    <name evidence="2" type="ORF">ACZ87_00522</name>
    <name evidence="1" type="ORF">BBW68_05075</name>
</gene>
<comment type="caution">
    <text evidence="1">The sequence shown here is derived from an EMBL/GenBank/DDBJ whole genome shotgun (WGS) entry which is preliminary data.</text>
</comment>
<evidence type="ECO:0000313" key="4">
    <source>
        <dbReference type="Proteomes" id="UP000244334"/>
    </source>
</evidence>
<protein>
    <submittedName>
        <fullName evidence="1">Uncharacterized protein</fullName>
    </submittedName>
</protein>
<dbReference type="EMBL" id="MAYS01000075">
    <property type="protein sequence ID" value="OFC63494.1"/>
    <property type="molecule type" value="Genomic_DNA"/>
</dbReference>
<dbReference type="Pfam" id="PF07071">
    <property type="entry name" value="KDGP_aldolase"/>
    <property type="match status" value="1"/>
</dbReference>
<accession>A0A1E7Z436</accession>
<sequence>MMLDMGAHAAEFFPMGGDKSLAELKVLTESTVRQGITMIELTGGIDLENFSLILETCLRAGVPKVIPHIYSSIIDKQSGRTRPEDVANLM</sequence>